<organism evidence="1 2">
    <name type="scientific">Olea europaea subsp. europaea</name>
    <dbReference type="NCBI Taxonomy" id="158383"/>
    <lineage>
        <taxon>Eukaryota</taxon>
        <taxon>Viridiplantae</taxon>
        <taxon>Streptophyta</taxon>
        <taxon>Embryophyta</taxon>
        <taxon>Tracheophyta</taxon>
        <taxon>Spermatophyta</taxon>
        <taxon>Magnoliopsida</taxon>
        <taxon>eudicotyledons</taxon>
        <taxon>Gunneridae</taxon>
        <taxon>Pentapetalae</taxon>
        <taxon>asterids</taxon>
        <taxon>lamiids</taxon>
        <taxon>Lamiales</taxon>
        <taxon>Oleaceae</taxon>
        <taxon>Oleeae</taxon>
        <taxon>Olea</taxon>
    </lineage>
</organism>
<comment type="caution">
    <text evidence="1">The sequence shown here is derived from an EMBL/GenBank/DDBJ whole genome shotgun (WGS) entry which is preliminary data.</text>
</comment>
<sequence>MSLSLSLYLARSDSLARIMISPREAMGFRPPVCVCARTRRANSNNKTFTGNESYSLIVVVVAVPREAPSE</sequence>
<gene>
    <name evidence="1" type="ORF">OLEA9_A085599</name>
</gene>
<dbReference type="Proteomes" id="UP000594638">
    <property type="component" value="Unassembled WGS sequence"/>
</dbReference>
<keyword evidence="2" id="KW-1185">Reference proteome</keyword>
<protein>
    <submittedName>
        <fullName evidence="1">Uncharacterized protein</fullName>
    </submittedName>
</protein>
<accession>A0A8S0TL14</accession>
<reference evidence="1 2" key="1">
    <citation type="submission" date="2019-12" db="EMBL/GenBank/DDBJ databases">
        <authorList>
            <person name="Alioto T."/>
            <person name="Alioto T."/>
            <person name="Gomez Garrido J."/>
        </authorList>
    </citation>
    <scope>NUCLEOTIDE SEQUENCE [LARGE SCALE GENOMIC DNA]</scope>
</reference>
<evidence type="ECO:0000313" key="1">
    <source>
        <dbReference type="EMBL" id="CAA3006495.1"/>
    </source>
</evidence>
<name>A0A8S0TL14_OLEEU</name>
<dbReference type="Gramene" id="OE9A085599T1">
    <property type="protein sequence ID" value="OE9A085599C1"/>
    <property type="gene ID" value="OE9A085599"/>
</dbReference>
<dbReference type="AlphaFoldDB" id="A0A8S0TL14"/>
<evidence type="ECO:0000313" key="2">
    <source>
        <dbReference type="Proteomes" id="UP000594638"/>
    </source>
</evidence>
<dbReference type="EMBL" id="CACTIH010007260">
    <property type="protein sequence ID" value="CAA3006495.1"/>
    <property type="molecule type" value="Genomic_DNA"/>
</dbReference>
<proteinExistence type="predicted"/>